<comment type="caution">
    <text evidence="1">The sequence shown here is derived from an EMBL/GenBank/DDBJ whole genome shotgun (WGS) entry which is preliminary data.</text>
</comment>
<proteinExistence type="predicted"/>
<accession>A0A0F9MPA8</accession>
<dbReference type="EMBL" id="LAZR01004380">
    <property type="protein sequence ID" value="KKN09140.1"/>
    <property type="molecule type" value="Genomic_DNA"/>
</dbReference>
<reference evidence="1" key="1">
    <citation type="journal article" date="2015" name="Nature">
        <title>Complex archaea that bridge the gap between prokaryotes and eukaryotes.</title>
        <authorList>
            <person name="Spang A."/>
            <person name="Saw J.H."/>
            <person name="Jorgensen S.L."/>
            <person name="Zaremba-Niedzwiedzka K."/>
            <person name="Martijn J."/>
            <person name="Lind A.E."/>
            <person name="van Eijk R."/>
            <person name="Schleper C."/>
            <person name="Guy L."/>
            <person name="Ettema T.J."/>
        </authorList>
    </citation>
    <scope>NUCLEOTIDE SEQUENCE</scope>
</reference>
<dbReference type="AlphaFoldDB" id="A0A0F9MPA8"/>
<sequence>MAKGGHVLEIIGTVHGQWNHVVGVEILGWEFLLADQAGIIISFETLDSILTFTRISATIEIIVIGAEALRVEWLATILY</sequence>
<protein>
    <submittedName>
        <fullName evidence="1">Uncharacterized protein</fullName>
    </submittedName>
</protein>
<organism evidence="1">
    <name type="scientific">marine sediment metagenome</name>
    <dbReference type="NCBI Taxonomy" id="412755"/>
    <lineage>
        <taxon>unclassified sequences</taxon>
        <taxon>metagenomes</taxon>
        <taxon>ecological metagenomes</taxon>
    </lineage>
</organism>
<gene>
    <name evidence="1" type="ORF">LCGC14_1049530</name>
</gene>
<evidence type="ECO:0000313" key="1">
    <source>
        <dbReference type="EMBL" id="KKN09140.1"/>
    </source>
</evidence>
<name>A0A0F9MPA8_9ZZZZ</name>